<dbReference type="EMBL" id="OOIL02006874">
    <property type="protein sequence ID" value="VFR03258.1"/>
    <property type="molecule type" value="Genomic_DNA"/>
</dbReference>
<accession>A0A484NSS0</accession>
<dbReference type="AlphaFoldDB" id="A0A484NSS0"/>
<evidence type="ECO:0000313" key="2">
    <source>
        <dbReference type="EMBL" id="VFR03258.1"/>
    </source>
</evidence>
<protein>
    <submittedName>
        <fullName evidence="2">Uncharacterized protein</fullName>
    </submittedName>
</protein>
<evidence type="ECO:0000256" key="1">
    <source>
        <dbReference type="SAM" id="MobiDB-lite"/>
    </source>
</evidence>
<proteinExistence type="predicted"/>
<sequence>MATERSATTEKEVGDKSLTPLTSPEETVFLKQSVCNIKSLDQDSIRVKSANKQILHPENWALLLALQGDEAFTEFVANRRFPADLSHKEVEECQRPFIAHHCHFCWICALPFHSRLTHLGKTFSMTDMLYECGPDQALQPGEDPQHQMLGFPLVNPDINAWGEDLHYFILCLLSVRSFLREKNQRENKNLSLVEVIESFYGAKKHTILRCFSM</sequence>
<organism evidence="2 3">
    <name type="scientific">Cuscuta campestris</name>
    <dbReference type="NCBI Taxonomy" id="132261"/>
    <lineage>
        <taxon>Eukaryota</taxon>
        <taxon>Viridiplantae</taxon>
        <taxon>Streptophyta</taxon>
        <taxon>Embryophyta</taxon>
        <taxon>Tracheophyta</taxon>
        <taxon>Spermatophyta</taxon>
        <taxon>Magnoliopsida</taxon>
        <taxon>eudicotyledons</taxon>
        <taxon>Gunneridae</taxon>
        <taxon>Pentapetalae</taxon>
        <taxon>asterids</taxon>
        <taxon>lamiids</taxon>
        <taxon>Solanales</taxon>
        <taxon>Convolvulaceae</taxon>
        <taxon>Cuscuteae</taxon>
        <taxon>Cuscuta</taxon>
        <taxon>Cuscuta subgen. Grammica</taxon>
        <taxon>Cuscuta sect. Cleistogrammica</taxon>
    </lineage>
</organism>
<evidence type="ECO:0000313" key="3">
    <source>
        <dbReference type="Proteomes" id="UP000595140"/>
    </source>
</evidence>
<dbReference type="Proteomes" id="UP000595140">
    <property type="component" value="Unassembled WGS sequence"/>
</dbReference>
<name>A0A484NSS0_9ASTE</name>
<gene>
    <name evidence="2" type="ORF">CCAM_LOCUS45033</name>
</gene>
<feature type="region of interest" description="Disordered" evidence="1">
    <location>
        <begin position="1"/>
        <end position="20"/>
    </location>
</feature>
<reference evidence="2 3" key="1">
    <citation type="submission" date="2018-04" db="EMBL/GenBank/DDBJ databases">
        <authorList>
            <person name="Vogel A."/>
        </authorList>
    </citation>
    <scope>NUCLEOTIDE SEQUENCE [LARGE SCALE GENOMIC DNA]</scope>
</reference>
<keyword evidence="3" id="KW-1185">Reference proteome</keyword>